<dbReference type="InterPro" id="IPR032675">
    <property type="entry name" value="LRR_dom_sf"/>
</dbReference>
<evidence type="ECO:0000313" key="2">
    <source>
        <dbReference type="Proteomes" id="UP000054988"/>
    </source>
</evidence>
<dbReference type="SUPFAM" id="SSF52058">
    <property type="entry name" value="L domain-like"/>
    <property type="match status" value="1"/>
</dbReference>
<sequence>MSPLAITLHFAGDYLAPPHEVVASTCEVLTQNSSRWNTLSLCFYEGAIELSMLEPIRGNLAILQNLEIHIQEETGRKEPFQSPFFNDCPSLNTVDLNLTGPSSERIRLPWQHITSLTLNTWNPNLGEIFRALSVCTNLRRLAWSLDGTAVLASNNVHLSHLQSLSITVDEPEILSVLLPHLSVPKLSSIELCNSSDTWRDRTWDEEPFKRFLIQSSCTITSLHLRYLPITDIRVLLFLELLPNLHSFCLQECTYKYPPPPTPIYLRIRMKDNVVVTRTFLTRLTIDCESLAKPIVPRLTDLELVLNVGLEQQALIEMLSSRWLPEPPSGIDALKSFSLTVMGQREDQDDESEPEPECFALLQHFRRAGLRVTTSYNRELW</sequence>
<dbReference type="AlphaFoldDB" id="A0A0W0F4D0"/>
<protein>
    <recommendedName>
        <fullName evidence="3">F-box domain-containing protein</fullName>
    </recommendedName>
</protein>
<reference evidence="1 2" key="1">
    <citation type="submission" date="2015-12" db="EMBL/GenBank/DDBJ databases">
        <title>Draft genome sequence of Moniliophthora roreri, the causal agent of frosty pod rot of cacao.</title>
        <authorList>
            <person name="Aime M.C."/>
            <person name="Diaz-Valderrama J.R."/>
            <person name="Kijpornyongpan T."/>
            <person name="Phillips-Mora W."/>
        </authorList>
    </citation>
    <scope>NUCLEOTIDE SEQUENCE [LARGE SCALE GENOMIC DNA]</scope>
    <source>
        <strain evidence="1 2">MCA 2952</strain>
    </source>
</reference>
<dbReference type="Gene3D" id="3.80.10.10">
    <property type="entry name" value="Ribonuclease Inhibitor"/>
    <property type="match status" value="1"/>
</dbReference>
<evidence type="ECO:0008006" key="3">
    <source>
        <dbReference type="Google" id="ProtNLM"/>
    </source>
</evidence>
<dbReference type="EMBL" id="LATX01002348">
    <property type="protein sequence ID" value="KTB31197.1"/>
    <property type="molecule type" value="Genomic_DNA"/>
</dbReference>
<dbReference type="Proteomes" id="UP000054988">
    <property type="component" value="Unassembled WGS sequence"/>
</dbReference>
<evidence type="ECO:0000313" key="1">
    <source>
        <dbReference type="EMBL" id="KTB31197.1"/>
    </source>
</evidence>
<organism evidence="1 2">
    <name type="scientific">Moniliophthora roreri</name>
    <name type="common">Frosty pod rot fungus</name>
    <name type="synonym">Monilia roreri</name>
    <dbReference type="NCBI Taxonomy" id="221103"/>
    <lineage>
        <taxon>Eukaryota</taxon>
        <taxon>Fungi</taxon>
        <taxon>Dikarya</taxon>
        <taxon>Basidiomycota</taxon>
        <taxon>Agaricomycotina</taxon>
        <taxon>Agaricomycetes</taxon>
        <taxon>Agaricomycetidae</taxon>
        <taxon>Agaricales</taxon>
        <taxon>Marasmiineae</taxon>
        <taxon>Marasmiaceae</taxon>
        <taxon>Moniliophthora</taxon>
    </lineage>
</organism>
<accession>A0A0W0F4D0</accession>
<gene>
    <name evidence="1" type="ORF">WG66_16259</name>
</gene>
<name>A0A0W0F4D0_MONRR</name>
<proteinExistence type="predicted"/>
<comment type="caution">
    <text evidence="1">The sequence shown here is derived from an EMBL/GenBank/DDBJ whole genome shotgun (WGS) entry which is preliminary data.</text>
</comment>